<accession>A0AB40ASA1</accession>
<dbReference type="PANTHER" id="PTHR24015:SF548">
    <property type="entry name" value="OS08G0340900 PROTEIN"/>
    <property type="match status" value="1"/>
</dbReference>
<dbReference type="NCBIfam" id="TIGR00756">
    <property type="entry name" value="PPR"/>
    <property type="match status" value="2"/>
</dbReference>
<proteinExistence type="predicted"/>
<dbReference type="InterPro" id="IPR011990">
    <property type="entry name" value="TPR-like_helical_dom_sf"/>
</dbReference>
<sequence>MKVLGFEPDEFSFVASLAACGELAWCNIGRGVHLNLVKIGMTPNAFVESALIGMYSKFTTTTDGKRAFDAIEDKYLVIWNSLISGFVQNGYVDEVLKLLSIMREENLEPNDFTFASILATCANTIIVEHGRQVHSLILKSDQKMNAAVANALITMYSRAGREKEEEKVFSKLTTKNVISWTAMIGAYVQCGNCQEAFRLFE</sequence>
<dbReference type="Gene3D" id="1.25.40.10">
    <property type="entry name" value="Tetratricopeptide repeat domain"/>
    <property type="match status" value="2"/>
</dbReference>
<dbReference type="AlphaFoldDB" id="A0AB40ASA1"/>
<organism evidence="3 4">
    <name type="scientific">Dioscorea cayennensis subsp. rotundata</name>
    <name type="common">White Guinea yam</name>
    <name type="synonym">Dioscorea rotundata</name>
    <dbReference type="NCBI Taxonomy" id="55577"/>
    <lineage>
        <taxon>Eukaryota</taxon>
        <taxon>Viridiplantae</taxon>
        <taxon>Streptophyta</taxon>
        <taxon>Embryophyta</taxon>
        <taxon>Tracheophyta</taxon>
        <taxon>Spermatophyta</taxon>
        <taxon>Magnoliopsida</taxon>
        <taxon>Liliopsida</taxon>
        <taxon>Dioscoreales</taxon>
        <taxon>Dioscoreaceae</taxon>
        <taxon>Dioscorea</taxon>
    </lineage>
</organism>
<dbReference type="PROSITE" id="PS51375">
    <property type="entry name" value="PPR"/>
    <property type="match status" value="2"/>
</dbReference>
<protein>
    <submittedName>
        <fullName evidence="4">Pentatricopeptide repeat-containing protein At2g33760-like</fullName>
    </submittedName>
</protein>
<name>A0AB40ASA1_DIOCR</name>
<dbReference type="InterPro" id="IPR002885">
    <property type="entry name" value="PPR_rpt"/>
</dbReference>
<dbReference type="Proteomes" id="UP001515500">
    <property type="component" value="Unplaced"/>
</dbReference>
<dbReference type="InterPro" id="IPR046960">
    <property type="entry name" value="PPR_At4g14850-like_plant"/>
</dbReference>
<evidence type="ECO:0000256" key="2">
    <source>
        <dbReference type="PROSITE-ProRule" id="PRU00708"/>
    </source>
</evidence>
<feature type="repeat" description="PPR" evidence="2">
    <location>
        <begin position="176"/>
        <end position="201"/>
    </location>
</feature>
<gene>
    <name evidence="4" type="primary">LOC120253656</name>
</gene>
<dbReference type="Pfam" id="PF01535">
    <property type="entry name" value="PPR"/>
    <property type="match status" value="2"/>
</dbReference>
<dbReference type="RefSeq" id="XP_039117875.1">
    <property type="nucleotide sequence ID" value="XM_039261941.1"/>
</dbReference>
<keyword evidence="3" id="KW-1185">Reference proteome</keyword>
<dbReference type="GO" id="GO:0009451">
    <property type="term" value="P:RNA modification"/>
    <property type="evidence" value="ECO:0007669"/>
    <property type="project" value="InterPro"/>
</dbReference>
<dbReference type="GeneID" id="120253656"/>
<evidence type="ECO:0000313" key="4">
    <source>
        <dbReference type="RefSeq" id="XP_039117875.1"/>
    </source>
</evidence>
<keyword evidence="1" id="KW-0677">Repeat</keyword>
<evidence type="ECO:0000256" key="1">
    <source>
        <dbReference type="ARBA" id="ARBA00022737"/>
    </source>
</evidence>
<dbReference type="PANTHER" id="PTHR24015">
    <property type="entry name" value="OS07G0578800 PROTEIN-RELATED"/>
    <property type="match status" value="1"/>
</dbReference>
<evidence type="ECO:0000313" key="3">
    <source>
        <dbReference type="Proteomes" id="UP001515500"/>
    </source>
</evidence>
<dbReference type="Pfam" id="PF13041">
    <property type="entry name" value="PPR_2"/>
    <property type="match status" value="1"/>
</dbReference>
<feature type="repeat" description="PPR" evidence="2">
    <location>
        <begin position="75"/>
        <end position="109"/>
    </location>
</feature>
<dbReference type="GO" id="GO:0003723">
    <property type="term" value="F:RNA binding"/>
    <property type="evidence" value="ECO:0007669"/>
    <property type="project" value="InterPro"/>
</dbReference>
<reference evidence="4" key="1">
    <citation type="submission" date="2025-08" db="UniProtKB">
        <authorList>
            <consortium name="RefSeq"/>
        </authorList>
    </citation>
    <scope>IDENTIFICATION</scope>
</reference>